<evidence type="ECO:0000256" key="1">
    <source>
        <dbReference type="SAM" id="MobiDB-lite"/>
    </source>
</evidence>
<proteinExistence type="predicted"/>
<evidence type="ECO:0000313" key="2">
    <source>
        <dbReference type="EMBL" id="CAF97457.1"/>
    </source>
</evidence>
<dbReference type="KEGG" id="tng:GSTEN00014830G001"/>
<comment type="caution">
    <text evidence="2">The sequence shown here is derived from an EMBL/GenBank/DDBJ whole genome shotgun (WGS) entry which is preliminary data.</text>
</comment>
<protein>
    <submittedName>
        <fullName evidence="2">(spotted green pufferfish) hypothetical protein</fullName>
    </submittedName>
</protein>
<organism evidence="2">
    <name type="scientific">Tetraodon nigroviridis</name>
    <name type="common">Spotted green pufferfish</name>
    <name type="synonym">Chelonodon nigroviridis</name>
    <dbReference type="NCBI Taxonomy" id="99883"/>
    <lineage>
        <taxon>Eukaryota</taxon>
        <taxon>Metazoa</taxon>
        <taxon>Chordata</taxon>
        <taxon>Craniata</taxon>
        <taxon>Vertebrata</taxon>
        <taxon>Euteleostomi</taxon>
        <taxon>Actinopterygii</taxon>
        <taxon>Neopterygii</taxon>
        <taxon>Teleostei</taxon>
        <taxon>Neoteleostei</taxon>
        <taxon>Acanthomorphata</taxon>
        <taxon>Eupercaria</taxon>
        <taxon>Tetraodontiformes</taxon>
        <taxon>Tetradontoidea</taxon>
        <taxon>Tetraodontidae</taxon>
        <taxon>Tetraodon</taxon>
    </lineage>
</organism>
<feature type="region of interest" description="Disordered" evidence="1">
    <location>
        <begin position="149"/>
        <end position="196"/>
    </location>
</feature>
<feature type="compositionally biased region" description="Low complexity" evidence="1">
    <location>
        <begin position="169"/>
        <end position="181"/>
    </location>
</feature>
<dbReference type="EMBL" id="CAAE01014537">
    <property type="protein sequence ID" value="CAF97457.1"/>
    <property type="molecule type" value="Genomic_DNA"/>
</dbReference>
<sequence>MLRKSHETGEPVVLFSTDNRRSFAAHFHDSPNSTLSSGPAGCSGRSLRTERLTAACGSRRLPVVVPERSASDGHRRHRLCAERCGQGSSLRLLHPGRRVRVVRRRLVPGQPAGLRRMLLLSVPALLLPGRRGGQRRALLALRRVSVHRAAGGGDHPRGRGGRGRGGVQGVQRQARAAGLPRLQRRRPQGPRQVGQRVRVRVRV</sequence>
<gene>
    <name evidence="2" type="ORF">GSTENG00014830001</name>
</gene>
<accession>Q4SPH5</accession>
<reference evidence="2" key="1">
    <citation type="journal article" date="2004" name="Nature">
        <title>Genome duplication in the teleost fish Tetraodon nigroviridis reveals the early vertebrate proto-karyotype.</title>
        <authorList>
            <person name="Jaillon O."/>
            <person name="Aury J.-M."/>
            <person name="Brunet F."/>
            <person name="Petit J.-L."/>
            <person name="Stange-Thomann N."/>
            <person name="Mauceli E."/>
            <person name="Bouneau L."/>
            <person name="Fischer C."/>
            <person name="Ozouf-Costaz C."/>
            <person name="Bernot A."/>
            <person name="Nicaud S."/>
            <person name="Jaffe D."/>
            <person name="Fisher S."/>
            <person name="Lutfalla G."/>
            <person name="Dossat C."/>
            <person name="Segurens B."/>
            <person name="Dasilva C."/>
            <person name="Salanoubat M."/>
            <person name="Levy M."/>
            <person name="Boudet N."/>
            <person name="Castellano S."/>
            <person name="Anthouard V."/>
            <person name="Jubin C."/>
            <person name="Castelli V."/>
            <person name="Katinka M."/>
            <person name="Vacherie B."/>
            <person name="Biemont C."/>
            <person name="Skalli Z."/>
            <person name="Cattolico L."/>
            <person name="Poulain J."/>
            <person name="De Berardinis V."/>
            <person name="Cruaud C."/>
            <person name="Duprat S."/>
            <person name="Brottier P."/>
            <person name="Coutanceau J.-P."/>
            <person name="Gouzy J."/>
            <person name="Parra G."/>
            <person name="Lardier G."/>
            <person name="Chapple C."/>
            <person name="McKernan K.J."/>
            <person name="McEwan P."/>
            <person name="Bosak S."/>
            <person name="Kellis M."/>
            <person name="Volff J.-N."/>
            <person name="Guigo R."/>
            <person name="Zody M.C."/>
            <person name="Mesirov J."/>
            <person name="Lindblad-Toh K."/>
            <person name="Birren B."/>
            <person name="Nusbaum C."/>
            <person name="Kahn D."/>
            <person name="Robinson-Rechavi M."/>
            <person name="Laudet V."/>
            <person name="Schachter V."/>
            <person name="Quetier F."/>
            <person name="Saurin W."/>
            <person name="Scarpelli C."/>
            <person name="Wincker P."/>
            <person name="Lander E.S."/>
            <person name="Weissenbach J."/>
            <person name="Roest Crollius H."/>
        </authorList>
    </citation>
    <scope>NUCLEOTIDE SEQUENCE [LARGE SCALE GENOMIC DNA]</scope>
</reference>
<reference evidence="2" key="2">
    <citation type="submission" date="2004-02" db="EMBL/GenBank/DDBJ databases">
        <authorList>
            <consortium name="Genoscope"/>
            <consortium name="Whitehead Institute Centre for Genome Research"/>
        </authorList>
    </citation>
    <scope>NUCLEOTIDE SEQUENCE</scope>
</reference>
<dbReference type="AlphaFoldDB" id="Q4SPH5"/>
<name>Q4SPH5_TETNG</name>